<organism evidence="1 2">
    <name type="scientific">Paracoccus maritimus</name>
    <dbReference type="NCBI Taxonomy" id="2933292"/>
    <lineage>
        <taxon>Bacteria</taxon>
        <taxon>Pseudomonadati</taxon>
        <taxon>Pseudomonadota</taxon>
        <taxon>Alphaproteobacteria</taxon>
        <taxon>Rhodobacterales</taxon>
        <taxon>Paracoccaceae</taxon>
        <taxon>Paracoccus</taxon>
    </lineage>
</organism>
<protein>
    <submittedName>
        <fullName evidence="1">Glycosyltransferase family 2 protein</fullName>
    </submittedName>
</protein>
<dbReference type="EMBL" id="JANAVZ010000009">
    <property type="protein sequence ID" value="MCT4334163.1"/>
    <property type="molecule type" value="Genomic_DNA"/>
</dbReference>
<evidence type="ECO:0000313" key="1">
    <source>
        <dbReference type="EMBL" id="MCT4334163.1"/>
    </source>
</evidence>
<accession>A0ABT2KC98</accession>
<dbReference type="CDD" id="cd00761">
    <property type="entry name" value="Glyco_tranf_GTA_type"/>
    <property type="match status" value="1"/>
</dbReference>
<proteinExistence type="predicted"/>
<dbReference type="InterPro" id="IPR029044">
    <property type="entry name" value="Nucleotide-diphossugar_trans"/>
</dbReference>
<dbReference type="RefSeq" id="WP_260278089.1">
    <property type="nucleotide sequence ID" value="NZ_JANAVZ010000009.1"/>
</dbReference>
<gene>
    <name evidence="1" type="ORF">MU516_14955</name>
</gene>
<dbReference type="SUPFAM" id="SSF53448">
    <property type="entry name" value="Nucleotide-diphospho-sugar transferases"/>
    <property type="match status" value="1"/>
</dbReference>
<keyword evidence="2" id="KW-1185">Reference proteome</keyword>
<comment type="caution">
    <text evidence="1">The sequence shown here is derived from an EMBL/GenBank/DDBJ whole genome shotgun (WGS) entry which is preliminary data.</text>
</comment>
<evidence type="ECO:0000313" key="2">
    <source>
        <dbReference type="Proteomes" id="UP001320702"/>
    </source>
</evidence>
<reference evidence="1 2" key="1">
    <citation type="submission" date="2022-04" db="EMBL/GenBank/DDBJ databases">
        <title>Paracoccus sp. YLB-12 draft genome sequence.</title>
        <authorList>
            <person name="Yu L."/>
        </authorList>
    </citation>
    <scope>NUCLEOTIDE SEQUENCE [LARGE SCALE GENOMIC DNA]</scope>
    <source>
        <strain evidence="1 2">YLB-12</strain>
    </source>
</reference>
<sequence>MGKPVIRSAFRAWKHGRREARALAEIAARPEGGGQAHGLGSELVVSLTSYPARFGTLMPTLQAILRQTVRPDRVILWLAPEDIGELPPEIRALERLEIRGAPNFRSYTKIVPTLLAAPGAHIVTADDDCYYPVDWLERLVGAARDGAAIACLRAHKVVMAGPGQPAPYEEWQHNLAAPARGPDVFLTGVSGVIYAPDVFHSDVTRDDLFTRLAPSADDVWLYFMHRLAGVEAQKIGGRARILEWSGSQAGNLRTANRQNSGNDAAIAAMIGHYGWP</sequence>
<dbReference type="Proteomes" id="UP001320702">
    <property type="component" value="Unassembled WGS sequence"/>
</dbReference>
<name>A0ABT2KC98_9RHOB</name>